<protein>
    <submittedName>
        <fullName evidence="2">Uncharacterized protein</fullName>
    </submittedName>
</protein>
<proteinExistence type="predicted"/>
<evidence type="ECO:0000313" key="3">
    <source>
        <dbReference type="Proteomes" id="UP000177625"/>
    </source>
</evidence>
<evidence type="ECO:0000313" key="2">
    <source>
        <dbReference type="EMBL" id="CZT47853.1"/>
    </source>
</evidence>
<dbReference type="Proteomes" id="UP000177625">
    <property type="component" value="Unassembled WGS sequence"/>
</dbReference>
<accession>A0A1E1MFG4</accession>
<feature type="region of interest" description="Disordered" evidence="1">
    <location>
        <begin position="26"/>
        <end position="50"/>
    </location>
</feature>
<gene>
    <name evidence="2" type="ORF">RSE6_08471</name>
</gene>
<evidence type="ECO:0000256" key="1">
    <source>
        <dbReference type="SAM" id="MobiDB-lite"/>
    </source>
</evidence>
<name>A0A1E1MFG4_RHYSE</name>
<keyword evidence="3" id="KW-1185">Reference proteome</keyword>
<reference evidence="3" key="1">
    <citation type="submission" date="2016-03" db="EMBL/GenBank/DDBJ databases">
        <authorList>
            <person name="Guldener U."/>
        </authorList>
    </citation>
    <scope>NUCLEOTIDE SEQUENCE [LARGE SCALE GENOMIC DNA]</scope>
</reference>
<organism evidence="2 3">
    <name type="scientific">Rhynchosporium secalis</name>
    <name type="common">Barley scald fungus</name>
    <dbReference type="NCBI Taxonomy" id="38038"/>
    <lineage>
        <taxon>Eukaryota</taxon>
        <taxon>Fungi</taxon>
        <taxon>Dikarya</taxon>
        <taxon>Ascomycota</taxon>
        <taxon>Pezizomycotina</taxon>
        <taxon>Leotiomycetes</taxon>
        <taxon>Helotiales</taxon>
        <taxon>Ploettnerulaceae</taxon>
        <taxon>Rhynchosporium</taxon>
    </lineage>
</organism>
<dbReference type="EMBL" id="FJVC01000310">
    <property type="protein sequence ID" value="CZT47853.1"/>
    <property type="molecule type" value="Genomic_DNA"/>
</dbReference>
<sequence>MLFDLEYKFLMETGFAAARKANEAGWLPSSTGSREYRPQSDEITAALSRI</sequence>
<dbReference type="AlphaFoldDB" id="A0A1E1MFG4"/>